<accession>I4A346</accession>
<dbReference type="STRING" id="867902.Ornrh_2249"/>
<keyword evidence="2" id="KW-0963">Cytoplasm</keyword>
<evidence type="ECO:0000256" key="3">
    <source>
        <dbReference type="ARBA" id="ARBA00022670"/>
    </source>
</evidence>
<dbReference type="PANTHER" id="PTHR10381:SF70">
    <property type="entry name" value="ATP-DEPENDENT CLP PROTEASE PROTEOLYTIC SUBUNIT"/>
    <property type="match status" value="1"/>
</dbReference>
<evidence type="ECO:0000313" key="8">
    <source>
        <dbReference type="EMBL" id="AFL98380.1"/>
    </source>
</evidence>
<keyword evidence="5" id="KW-0720">Serine protease</keyword>
<dbReference type="GO" id="GO:0009368">
    <property type="term" value="C:endopeptidase Clp complex"/>
    <property type="evidence" value="ECO:0007669"/>
    <property type="project" value="TreeGrafter"/>
</dbReference>
<dbReference type="GO" id="GO:0006515">
    <property type="term" value="P:protein quality control for misfolded or incompletely synthesized proteins"/>
    <property type="evidence" value="ECO:0007669"/>
    <property type="project" value="TreeGrafter"/>
</dbReference>
<dbReference type="EMBL" id="CP003283">
    <property type="protein sequence ID" value="AFL98380.1"/>
    <property type="molecule type" value="Genomic_DNA"/>
</dbReference>
<protein>
    <recommendedName>
        <fullName evidence="6">ATP-dependent Clp protease proteolytic subunit</fullName>
    </recommendedName>
</protein>
<dbReference type="SUPFAM" id="SSF52096">
    <property type="entry name" value="ClpP/crotonase"/>
    <property type="match status" value="1"/>
</dbReference>
<dbReference type="Gene3D" id="3.90.226.10">
    <property type="entry name" value="2-enoyl-CoA Hydratase, Chain A, domain 1"/>
    <property type="match status" value="1"/>
</dbReference>
<dbReference type="InterPro" id="IPR023562">
    <property type="entry name" value="ClpP/TepA"/>
</dbReference>
<dbReference type="PRINTS" id="PR00127">
    <property type="entry name" value="CLPPROTEASEP"/>
</dbReference>
<sequence length="349" mass="39343">MKREKSHIKVAKISQSQLQIQINGTIEHDYTASEIRAALELKATTDIEKVELYLNTVGGSVYEATEIVNILKKIPHVEIMAGALVASAGTYIMANFPAKAYATSQFMIHKPSTYVIGNEDEVKSDLKALENLTIQYRDVYAKRFNKSLEEIDQMWQKDYWFNAQEAKQIGLINDIIDEDLNITPQSIVMMQACGCPNIPKIQNQNNDTIMNKEQIIAALGMAADATDEQIQKKIEELRAQAENNEAQRQEQANQLVDKAIKEKRITADSKESYVKLATIDFEQTKKALESLSPVVAGSSFVNKTGKTVTDQSNWTLEDYLEKDPAAFEALMENNPEKARQLNQQYQAKK</sequence>
<dbReference type="InterPro" id="IPR001907">
    <property type="entry name" value="ClpP"/>
</dbReference>
<evidence type="ECO:0000256" key="4">
    <source>
        <dbReference type="ARBA" id="ARBA00022801"/>
    </source>
</evidence>
<dbReference type="GO" id="GO:0004252">
    <property type="term" value="F:serine-type endopeptidase activity"/>
    <property type="evidence" value="ECO:0007669"/>
    <property type="project" value="InterPro"/>
</dbReference>
<evidence type="ECO:0000256" key="7">
    <source>
        <dbReference type="SAM" id="Coils"/>
    </source>
</evidence>
<evidence type="ECO:0000256" key="2">
    <source>
        <dbReference type="ARBA" id="ARBA00022490"/>
    </source>
</evidence>
<keyword evidence="9" id="KW-1185">Reference proteome</keyword>
<organism evidence="8 9">
    <name type="scientific">Ornithobacterium rhinotracheale (strain ATCC 51463 / DSM 15997 / CCUG 23171 / CIP 104009 / LMG 9086)</name>
    <dbReference type="NCBI Taxonomy" id="867902"/>
    <lineage>
        <taxon>Bacteria</taxon>
        <taxon>Pseudomonadati</taxon>
        <taxon>Bacteroidota</taxon>
        <taxon>Flavobacteriia</taxon>
        <taxon>Flavobacteriales</taxon>
        <taxon>Weeksellaceae</taxon>
        <taxon>Ornithobacterium</taxon>
    </lineage>
</organism>
<dbReference type="InterPro" id="IPR012106">
    <property type="entry name" value="Phage_Mu_Gp1"/>
</dbReference>
<keyword evidence="3 8" id="KW-0645">Protease</keyword>
<evidence type="ECO:0000256" key="1">
    <source>
        <dbReference type="ARBA" id="ARBA00007039"/>
    </source>
</evidence>
<dbReference type="Pfam" id="PF00574">
    <property type="entry name" value="CLP_protease"/>
    <property type="match status" value="1"/>
</dbReference>
<reference evidence="8 9" key="1">
    <citation type="submission" date="2012-06" db="EMBL/GenBank/DDBJ databases">
        <title>The complete genome of Ornithobacterium rhinotracheale DSM 15997.</title>
        <authorList>
            <consortium name="US DOE Joint Genome Institute (JGI-PGF)"/>
            <person name="Lucas S."/>
            <person name="Copeland A."/>
            <person name="Lapidus A."/>
            <person name="Goodwin L."/>
            <person name="Pitluck S."/>
            <person name="Peters L."/>
            <person name="Mikhailova N."/>
            <person name="Teshima H."/>
            <person name="Kyrpides N."/>
            <person name="Mavromatis K."/>
            <person name="Pagani I."/>
            <person name="Ivanova N."/>
            <person name="Ovchinnikova G."/>
            <person name="Zeytun A."/>
            <person name="Detter J.C."/>
            <person name="Han C."/>
            <person name="Land M."/>
            <person name="Hauser L."/>
            <person name="Markowitz V."/>
            <person name="Cheng J.-F."/>
            <person name="Hugenholtz P."/>
            <person name="Woyke T."/>
            <person name="Wu D."/>
            <person name="Lang E."/>
            <person name="Kopitz M."/>
            <person name="Brambilla E."/>
            <person name="Klenk H.-P."/>
            <person name="Eisen J.A."/>
        </authorList>
    </citation>
    <scope>NUCLEOTIDE SEQUENCE [LARGE SCALE GENOMIC DNA]</scope>
    <source>
        <strain evidence="9">ATCC 51463 / DSM 15997 / CCUG 23171 / LMG 9086</strain>
    </source>
</reference>
<keyword evidence="4" id="KW-0378">Hydrolase</keyword>
<keyword evidence="7" id="KW-0175">Coiled coil</keyword>
<dbReference type="Proteomes" id="UP000006051">
    <property type="component" value="Chromosome"/>
</dbReference>
<dbReference type="GO" id="GO:0004176">
    <property type="term" value="F:ATP-dependent peptidase activity"/>
    <property type="evidence" value="ECO:0007669"/>
    <property type="project" value="InterPro"/>
</dbReference>
<dbReference type="GeneID" id="71570321"/>
<dbReference type="HOGENOM" id="CLU_784485_0_0_10"/>
<evidence type="ECO:0000256" key="5">
    <source>
        <dbReference type="ARBA" id="ARBA00022825"/>
    </source>
</evidence>
<dbReference type="GO" id="GO:0051117">
    <property type="term" value="F:ATPase binding"/>
    <property type="evidence" value="ECO:0007669"/>
    <property type="project" value="TreeGrafter"/>
</dbReference>
<dbReference type="KEGG" id="orh:Ornrh_2249"/>
<proteinExistence type="inferred from homology"/>
<dbReference type="RefSeq" id="WP_014791881.1">
    <property type="nucleotide sequence ID" value="NC_018016.1"/>
</dbReference>
<feature type="coiled-coil region" evidence="7">
    <location>
        <begin position="227"/>
        <end position="258"/>
    </location>
</feature>
<dbReference type="PANTHER" id="PTHR10381">
    <property type="entry name" value="ATP-DEPENDENT CLP PROTEASE PROTEOLYTIC SUBUNIT"/>
    <property type="match status" value="1"/>
</dbReference>
<evidence type="ECO:0000256" key="6">
    <source>
        <dbReference type="RuleBase" id="RU003567"/>
    </source>
</evidence>
<dbReference type="InterPro" id="IPR029045">
    <property type="entry name" value="ClpP/crotonase-like_dom_sf"/>
</dbReference>
<name>I4A346_ORNRL</name>
<comment type="similarity">
    <text evidence="1 6">Belongs to the peptidase S14 family.</text>
</comment>
<gene>
    <name evidence="8" type="ordered locus">Ornrh_2249</name>
</gene>
<dbReference type="CDD" id="cd07016">
    <property type="entry name" value="S14_ClpP_1"/>
    <property type="match status" value="1"/>
</dbReference>
<dbReference type="Pfam" id="PF10123">
    <property type="entry name" value="Mu-like_Pro"/>
    <property type="match status" value="1"/>
</dbReference>
<dbReference type="AlphaFoldDB" id="I4A346"/>
<evidence type="ECO:0000313" key="9">
    <source>
        <dbReference type="Proteomes" id="UP000006051"/>
    </source>
</evidence>
<dbReference type="GeneID" id="97258829"/>
<dbReference type="eggNOG" id="COG0740">
    <property type="taxonomic scope" value="Bacteria"/>
</dbReference>